<sequence>MSRSCRQKSRSCRHKPRDNDCQTVAEELLKCPEDLHTIAEEGSCASKRKGNAATECHIRQCKPSHAAMNNVTP</sequence>
<accession>A0AAV7E6G2</accession>
<dbReference type="AlphaFoldDB" id="A0AAV7E6G2"/>
<name>A0AAV7E6G2_ARIFI</name>
<gene>
    <name evidence="1" type="ORF">H6P81_015578</name>
</gene>
<comment type="caution">
    <text evidence="1">The sequence shown here is derived from an EMBL/GenBank/DDBJ whole genome shotgun (WGS) entry which is preliminary data.</text>
</comment>
<organism evidence="1 2">
    <name type="scientific">Aristolochia fimbriata</name>
    <name type="common">White veined hardy Dutchman's pipe vine</name>
    <dbReference type="NCBI Taxonomy" id="158543"/>
    <lineage>
        <taxon>Eukaryota</taxon>
        <taxon>Viridiplantae</taxon>
        <taxon>Streptophyta</taxon>
        <taxon>Embryophyta</taxon>
        <taxon>Tracheophyta</taxon>
        <taxon>Spermatophyta</taxon>
        <taxon>Magnoliopsida</taxon>
        <taxon>Magnoliidae</taxon>
        <taxon>Piperales</taxon>
        <taxon>Aristolochiaceae</taxon>
        <taxon>Aristolochia</taxon>
    </lineage>
</organism>
<reference evidence="1 2" key="1">
    <citation type="submission" date="2021-07" db="EMBL/GenBank/DDBJ databases">
        <title>The Aristolochia fimbriata genome: insights into angiosperm evolution, floral development and chemical biosynthesis.</title>
        <authorList>
            <person name="Jiao Y."/>
        </authorList>
    </citation>
    <scope>NUCLEOTIDE SEQUENCE [LARGE SCALE GENOMIC DNA]</scope>
    <source>
        <strain evidence="1">IBCAS-2021</strain>
        <tissue evidence="1">Leaf</tissue>
    </source>
</reference>
<keyword evidence="2" id="KW-1185">Reference proteome</keyword>
<protein>
    <submittedName>
        <fullName evidence="1">Uncharacterized protein</fullName>
    </submittedName>
</protein>
<dbReference type="EMBL" id="JAINDJ010000006">
    <property type="protein sequence ID" value="KAG9444238.1"/>
    <property type="molecule type" value="Genomic_DNA"/>
</dbReference>
<dbReference type="Proteomes" id="UP000825729">
    <property type="component" value="Unassembled WGS sequence"/>
</dbReference>
<evidence type="ECO:0000313" key="1">
    <source>
        <dbReference type="EMBL" id="KAG9444238.1"/>
    </source>
</evidence>
<proteinExistence type="predicted"/>
<evidence type="ECO:0000313" key="2">
    <source>
        <dbReference type="Proteomes" id="UP000825729"/>
    </source>
</evidence>